<evidence type="ECO:0000313" key="3">
    <source>
        <dbReference type="EMBL" id="SEF23722.1"/>
    </source>
</evidence>
<reference evidence="4" key="1">
    <citation type="submission" date="2016-10" db="EMBL/GenBank/DDBJ databases">
        <authorList>
            <person name="Varghese N."/>
            <person name="Submissions S."/>
        </authorList>
    </citation>
    <scope>NUCLEOTIDE SEQUENCE [LARGE SCALE GENOMIC DNA]</scope>
    <source>
        <strain evidence="4">DSM 44654</strain>
    </source>
</reference>
<dbReference type="PANTHER" id="PTHR43861:SF3">
    <property type="entry name" value="PUTATIVE (AFU_ORTHOLOGUE AFUA_2G14390)-RELATED"/>
    <property type="match status" value="1"/>
</dbReference>
<proteinExistence type="predicted"/>
<dbReference type="GO" id="GO:0032259">
    <property type="term" value="P:methylation"/>
    <property type="evidence" value="ECO:0007669"/>
    <property type="project" value="UniProtKB-KW"/>
</dbReference>
<dbReference type="PANTHER" id="PTHR43861">
    <property type="entry name" value="TRANS-ACONITATE 2-METHYLTRANSFERASE-RELATED"/>
    <property type="match status" value="1"/>
</dbReference>
<dbReference type="AlphaFoldDB" id="A0A1H5QC88"/>
<name>A0A1H5QC88_9PSEU</name>
<dbReference type="GO" id="GO:0008168">
    <property type="term" value="F:methyltransferase activity"/>
    <property type="evidence" value="ECO:0007669"/>
    <property type="project" value="UniProtKB-KW"/>
</dbReference>
<dbReference type="Proteomes" id="UP000198878">
    <property type="component" value="Unassembled WGS sequence"/>
</dbReference>
<dbReference type="STRING" id="218821.SAMN05421837_102373"/>
<evidence type="ECO:0000313" key="4">
    <source>
        <dbReference type="Proteomes" id="UP000198878"/>
    </source>
</evidence>
<sequence length="173" mass="18712">MNDFDQPYWDQHWRRARHHGTAPNPHLVREVAGLRPGTALDAGCGRGAEAGWLAARGWAVTAVDISVEAFTQAAANTVAWVRADLTTWTPGTRFDLVTTHYAHPAMPQLAFYERISEWVAPGGTLLVVGHAHGHHVAEAAATAGDITAFLDGWEIVTAGDHGHDVVVRARRTA</sequence>
<dbReference type="SUPFAM" id="SSF53335">
    <property type="entry name" value="S-adenosyl-L-methionine-dependent methyltransferases"/>
    <property type="match status" value="1"/>
</dbReference>
<evidence type="ECO:0000259" key="2">
    <source>
        <dbReference type="Pfam" id="PF13649"/>
    </source>
</evidence>
<dbReference type="InterPro" id="IPR029063">
    <property type="entry name" value="SAM-dependent_MTases_sf"/>
</dbReference>
<evidence type="ECO:0000256" key="1">
    <source>
        <dbReference type="ARBA" id="ARBA00022679"/>
    </source>
</evidence>
<dbReference type="EMBL" id="FNUJ01000002">
    <property type="protein sequence ID" value="SEF23722.1"/>
    <property type="molecule type" value="Genomic_DNA"/>
</dbReference>
<organism evidence="3 4">
    <name type="scientific">Amycolatopsis pretoriensis</name>
    <dbReference type="NCBI Taxonomy" id="218821"/>
    <lineage>
        <taxon>Bacteria</taxon>
        <taxon>Bacillati</taxon>
        <taxon>Actinomycetota</taxon>
        <taxon>Actinomycetes</taxon>
        <taxon>Pseudonocardiales</taxon>
        <taxon>Pseudonocardiaceae</taxon>
        <taxon>Amycolatopsis</taxon>
    </lineage>
</organism>
<keyword evidence="1 3" id="KW-0808">Transferase</keyword>
<protein>
    <submittedName>
        <fullName evidence="3">Methyltransferase domain-containing protein</fullName>
    </submittedName>
</protein>
<keyword evidence="3" id="KW-0489">Methyltransferase</keyword>
<accession>A0A1H5QC88</accession>
<keyword evidence="4" id="KW-1185">Reference proteome</keyword>
<dbReference type="Pfam" id="PF13649">
    <property type="entry name" value="Methyltransf_25"/>
    <property type="match status" value="1"/>
</dbReference>
<dbReference type="InterPro" id="IPR041698">
    <property type="entry name" value="Methyltransf_25"/>
</dbReference>
<dbReference type="CDD" id="cd02440">
    <property type="entry name" value="AdoMet_MTases"/>
    <property type="match status" value="1"/>
</dbReference>
<dbReference type="RefSeq" id="WP_091389093.1">
    <property type="nucleotide sequence ID" value="NZ_FNUJ01000002.1"/>
</dbReference>
<dbReference type="Gene3D" id="3.40.50.150">
    <property type="entry name" value="Vaccinia Virus protein VP39"/>
    <property type="match status" value="1"/>
</dbReference>
<gene>
    <name evidence="3" type="ORF">SAMN05421837_102373</name>
</gene>
<feature type="domain" description="Methyltransferase" evidence="2">
    <location>
        <begin position="40"/>
        <end position="123"/>
    </location>
</feature>